<accession>A0A8J3YWY8</accession>
<keyword evidence="3" id="KW-1185">Reference proteome</keyword>
<name>A0A8J3YWY8_9ACTN</name>
<evidence type="ECO:0000256" key="1">
    <source>
        <dbReference type="SAM" id="MobiDB-lite"/>
    </source>
</evidence>
<organism evidence="2 3">
    <name type="scientific">Virgisporangium aliadipatigenens</name>
    <dbReference type="NCBI Taxonomy" id="741659"/>
    <lineage>
        <taxon>Bacteria</taxon>
        <taxon>Bacillati</taxon>
        <taxon>Actinomycetota</taxon>
        <taxon>Actinomycetes</taxon>
        <taxon>Micromonosporales</taxon>
        <taxon>Micromonosporaceae</taxon>
        <taxon>Virgisporangium</taxon>
    </lineage>
</organism>
<feature type="region of interest" description="Disordered" evidence="1">
    <location>
        <begin position="19"/>
        <end position="52"/>
    </location>
</feature>
<comment type="caution">
    <text evidence="2">The sequence shown here is derived from an EMBL/GenBank/DDBJ whole genome shotgun (WGS) entry which is preliminary data.</text>
</comment>
<reference evidence="2" key="1">
    <citation type="submission" date="2021-01" db="EMBL/GenBank/DDBJ databases">
        <title>Whole genome shotgun sequence of Virgisporangium aliadipatigenens NBRC 105644.</title>
        <authorList>
            <person name="Komaki H."/>
            <person name="Tamura T."/>
        </authorList>
    </citation>
    <scope>NUCLEOTIDE SEQUENCE</scope>
    <source>
        <strain evidence="2">NBRC 105644</strain>
    </source>
</reference>
<evidence type="ECO:0000313" key="2">
    <source>
        <dbReference type="EMBL" id="GIJ51345.1"/>
    </source>
</evidence>
<dbReference type="Proteomes" id="UP000619260">
    <property type="component" value="Unassembled WGS sequence"/>
</dbReference>
<dbReference type="AlphaFoldDB" id="A0A8J3YWY8"/>
<dbReference type="RefSeq" id="WP_203904749.1">
    <property type="nucleotide sequence ID" value="NZ_BOPF01000046.1"/>
</dbReference>
<sequence>MLLLRIGTFLSRLAARQPARPALADGDYTAGSPLLERSGRVPLDDAPDPEQERDRVAQLLARLHEEWR</sequence>
<proteinExistence type="predicted"/>
<evidence type="ECO:0000313" key="3">
    <source>
        <dbReference type="Proteomes" id="UP000619260"/>
    </source>
</evidence>
<gene>
    <name evidence="2" type="ORF">Val02_82310</name>
</gene>
<protein>
    <submittedName>
        <fullName evidence="2">Uncharacterized protein</fullName>
    </submittedName>
</protein>
<dbReference type="EMBL" id="BOPF01000046">
    <property type="protein sequence ID" value="GIJ51345.1"/>
    <property type="molecule type" value="Genomic_DNA"/>
</dbReference>